<keyword evidence="6" id="KW-0378">Hydrolase</keyword>
<dbReference type="Proteomes" id="UP000087171">
    <property type="component" value="Unplaced"/>
</dbReference>
<evidence type="ECO:0000256" key="2">
    <source>
        <dbReference type="ARBA" id="ARBA00005184"/>
    </source>
</evidence>
<evidence type="ECO:0000259" key="9">
    <source>
        <dbReference type="Pfam" id="PF01095"/>
    </source>
</evidence>
<dbReference type="RefSeq" id="XP_027186849.1">
    <property type="nucleotide sequence ID" value="XM_027331048.1"/>
</dbReference>
<gene>
    <name evidence="11" type="primary">LOC101494460</name>
</gene>
<dbReference type="PaxDb" id="3827-XP_004516154.1"/>
<organism evidence="10 11">
    <name type="scientific">Cicer arietinum</name>
    <name type="common">Chickpea</name>
    <name type="synonym">Garbanzo</name>
    <dbReference type="NCBI Taxonomy" id="3827"/>
    <lineage>
        <taxon>Eukaryota</taxon>
        <taxon>Viridiplantae</taxon>
        <taxon>Streptophyta</taxon>
        <taxon>Embryophyta</taxon>
        <taxon>Tracheophyta</taxon>
        <taxon>Spermatophyta</taxon>
        <taxon>Magnoliopsida</taxon>
        <taxon>eudicotyledons</taxon>
        <taxon>Gunneridae</taxon>
        <taxon>Pentapetalae</taxon>
        <taxon>rosids</taxon>
        <taxon>fabids</taxon>
        <taxon>Fabales</taxon>
        <taxon>Fabaceae</taxon>
        <taxon>Papilionoideae</taxon>
        <taxon>50 kb inversion clade</taxon>
        <taxon>NPAAA clade</taxon>
        <taxon>Hologalegina</taxon>
        <taxon>IRL clade</taxon>
        <taxon>Cicereae</taxon>
        <taxon>Cicer</taxon>
    </lineage>
</organism>
<feature type="region of interest" description="Disordered" evidence="8">
    <location>
        <begin position="221"/>
        <end position="276"/>
    </location>
</feature>
<dbReference type="Gene3D" id="2.160.20.10">
    <property type="entry name" value="Single-stranded right-handed beta-helix, Pectin lyase-like"/>
    <property type="match status" value="1"/>
</dbReference>
<dbReference type="PANTHER" id="PTHR31321:SF134">
    <property type="entry name" value="PECTINESTERASE"/>
    <property type="match status" value="1"/>
</dbReference>
<evidence type="ECO:0000256" key="6">
    <source>
        <dbReference type="ARBA" id="ARBA00022801"/>
    </source>
</evidence>
<evidence type="ECO:0000256" key="4">
    <source>
        <dbReference type="ARBA" id="ARBA00013229"/>
    </source>
</evidence>
<comment type="similarity">
    <text evidence="3">Belongs to the pectinesterase family.</text>
</comment>
<feature type="compositionally biased region" description="Basic residues" evidence="8">
    <location>
        <begin position="236"/>
        <end position="245"/>
    </location>
</feature>
<protein>
    <recommendedName>
        <fullName evidence="4">pectinesterase</fullName>
        <ecNumber evidence="4">3.1.1.11</ecNumber>
    </recommendedName>
</protein>
<evidence type="ECO:0000256" key="8">
    <source>
        <dbReference type="SAM" id="MobiDB-lite"/>
    </source>
</evidence>
<feature type="compositionally biased region" description="Basic and acidic residues" evidence="8">
    <location>
        <begin position="256"/>
        <end position="276"/>
    </location>
</feature>
<comment type="pathway">
    <text evidence="2">Glycan metabolism; pectin degradation; 2-dehydro-3-deoxy-D-gluconate from pectin: step 1/5.</text>
</comment>
<dbReference type="STRING" id="3827.A0A3Q7WZ14"/>
<dbReference type="AlphaFoldDB" id="A0A3Q7WZ14"/>
<evidence type="ECO:0000256" key="7">
    <source>
        <dbReference type="ARBA" id="ARBA00023085"/>
    </source>
</evidence>
<proteinExistence type="inferred from homology"/>
<evidence type="ECO:0000256" key="3">
    <source>
        <dbReference type="ARBA" id="ARBA00008891"/>
    </source>
</evidence>
<keyword evidence="5" id="KW-0964">Secreted</keyword>
<keyword evidence="5" id="KW-0134">Cell wall</keyword>
<evidence type="ECO:0000313" key="11">
    <source>
        <dbReference type="RefSeq" id="XP_027186849.1"/>
    </source>
</evidence>
<accession>A0A3Q7WZ14</accession>
<keyword evidence="7" id="KW-0063">Aspartyl esterase</keyword>
<dbReference type="SUPFAM" id="SSF51126">
    <property type="entry name" value="Pectin lyase-like"/>
    <property type="match status" value="1"/>
</dbReference>
<feature type="domain" description="Pectinesterase catalytic" evidence="9">
    <location>
        <begin position="283"/>
        <end position="441"/>
    </location>
</feature>
<dbReference type="Pfam" id="PF01095">
    <property type="entry name" value="Pectinesterase"/>
    <property type="match status" value="1"/>
</dbReference>
<dbReference type="InterPro" id="IPR011050">
    <property type="entry name" value="Pectin_lyase_fold/virulence"/>
</dbReference>
<comment type="subcellular location">
    <subcellularLocation>
        <location evidence="1">Secreted</location>
        <location evidence="1">Cell wall</location>
    </subcellularLocation>
</comment>
<dbReference type="OrthoDB" id="1108004at2759"/>
<sequence length="444" mass="49922">MATQKSNDQIPAKLPIFDGNNYERWTTQMKVVFRYQGVLDIISTGVTPLAENPTEALRAMHREQLKKDDKGIFFIHQCVDANVLEKIIEYETAKEAWDVLATTYVRDKQTEKVKLMAMRRQLGLLQMESNESVANFVNRLVVLTNQMRSCGETVSETMKVEKVLTGLTPNFDGVVSAIEQAKDLVTLKLEHLLGALEAHELKLKNRDNIKKNDKENEKALFAQSQKKGGGSESWKNKRGKGKWKNNKQEGYNPKGENQKKEGDNNGKGKKKSKEDIHYPVKTITVSQSGTSNFQTIQSAIDSVPSGNSQWIHVRISSGVYREQILIPMNKPCIYLEGAGRTSTSIEWSTHEHATFLSKADNTVAKGITFTNTYNTPVLLDVKNITQAKAVRIHADKCAFFDCGFLGVQDTLNDDSGRHYYHNCYIQGGVDFIYGNGQSIFEAKN</sequence>
<dbReference type="UniPathway" id="UPA00545">
    <property type="reaction ID" value="UER00823"/>
</dbReference>
<dbReference type="EC" id="3.1.1.11" evidence="4"/>
<keyword evidence="10" id="KW-1185">Reference proteome</keyword>
<name>A0A3Q7WZ14_CICAR</name>
<evidence type="ECO:0000313" key="10">
    <source>
        <dbReference type="Proteomes" id="UP000087171"/>
    </source>
</evidence>
<dbReference type="InterPro" id="IPR012334">
    <property type="entry name" value="Pectin_lyas_fold"/>
</dbReference>
<dbReference type="GO" id="GO:0030599">
    <property type="term" value="F:pectinesterase activity"/>
    <property type="evidence" value="ECO:0007669"/>
    <property type="project" value="UniProtKB-EC"/>
</dbReference>
<dbReference type="GO" id="GO:0045490">
    <property type="term" value="P:pectin catabolic process"/>
    <property type="evidence" value="ECO:0007669"/>
    <property type="project" value="UniProtKB-UniPathway"/>
</dbReference>
<dbReference type="GO" id="GO:0042545">
    <property type="term" value="P:cell wall modification"/>
    <property type="evidence" value="ECO:0007669"/>
    <property type="project" value="InterPro"/>
</dbReference>
<reference evidence="11" key="1">
    <citation type="submission" date="2025-08" db="UniProtKB">
        <authorList>
            <consortium name="RefSeq"/>
        </authorList>
    </citation>
    <scope>IDENTIFICATION</scope>
    <source>
        <tissue evidence="11">Etiolated seedlings</tissue>
    </source>
</reference>
<dbReference type="InterPro" id="IPR000070">
    <property type="entry name" value="Pectinesterase_cat"/>
</dbReference>
<dbReference type="Pfam" id="PF14223">
    <property type="entry name" value="Retrotran_gag_2"/>
    <property type="match status" value="1"/>
</dbReference>
<evidence type="ECO:0000256" key="1">
    <source>
        <dbReference type="ARBA" id="ARBA00004191"/>
    </source>
</evidence>
<dbReference type="PANTHER" id="PTHR31321">
    <property type="entry name" value="ACYL-COA THIOESTER HYDROLASE YBHC-RELATED"/>
    <property type="match status" value="1"/>
</dbReference>
<evidence type="ECO:0000256" key="5">
    <source>
        <dbReference type="ARBA" id="ARBA00022512"/>
    </source>
</evidence>